<keyword evidence="3" id="KW-0862">Zinc</keyword>
<sequence>MRLRDWVCAGCHAINLGQRQSCFSCGAVKCANARAATRQVTEIDEAGPPPRMTDTSAAGLHLASTDAACNVEGTRPAAYYAEAAARRGGFKPESFRVRASEAVTAGGRGHGARPGQRPRGDASVSHRDAIAALKADQQAAASSAAAPKRAASLPAPLTVRTLAQARRAAAEAQRAEERRERQRRREATGDARSRGVKTSGAESDQPLGERQTAGTSKKKRLAAQDLLDTSLCNSAMRDLELDF</sequence>
<organism evidence="7 8">
    <name type="scientific">Emiliania huxleyi (strain CCMP1516)</name>
    <dbReference type="NCBI Taxonomy" id="280463"/>
    <lineage>
        <taxon>Eukaryota</taxon>
        <taxon>Haptista</taxon>
        <taxon>Haptophyta</taxon>
        <taxon>Prymnesiophyceae</taxon>
        <taxon>Isochrysidales</taxon>
        <taxon>Noelaerhabdaceae</taxon>
        <taxon>Emiliania</taxon>
    </lineage>
</organism>
<dbReference type="KEGG" id="ehx:EMIHUDRAFT_250620"/>
<dbReference type="SUPFAM" id="SSF90209">
    <property type="entry name" value="Ran binding protein zinc finger-like"/>
    <property type="match status" value="1"/>
</dbReference>
<feature type="region of interest" description="Disordered" evidence="5">
    <location>
        <begin position="164"/>
        <end position="225"/>
    </location>
</feature>
<dbReference type="PROSITE" id="PS01358">
    <property type="entry name" value="ZF_RANBP2_1"/>
    <property type="match status" value="1"/>
</dbReference>
<evidence type="ECO:0000259" key="6">
    <source>
        <dbReference type="PROSITE" id="PS50199"/>
    </source>
</evidence>
<dbReference type="AlphaFoldDB" id="A0A0D3HZ66"/>
<dbReference type="GO" id="GO:0008270">
    <property type="term" value="F:zinc ion binding"/>
    <property type="evidence" value="ECO:0007669"/>
    <property type="project" value="UniProtKB-KW"/>
</dbReference>
<dbReference type="RefSeq" id="XP_005756730.1">
    <property type="nucleotide sequence ID" value="XM_005756673.1"/>
</dbReference>
<reference evidence="8" key="1">
    <citation type="journal article" date="2013" name="Nature">
        <title>Pan genome of the phytoplankton Emiliania underpins its global distribution.</title>
        <authorList>
            <person name="Read B.A."/>
            <person name="Kegel J."/>
            <person name="Klute M.J."/>
            <person name="Kuo A."/>
            <person name="Lefebvre S.C."/>
            <person name="Maumus F."/>
            <person name="Mayer C."/>
            <person name="Miller J."/>
            <person name="Monier A."/>
            <person name="Salamov A."/>
            <person name="Young J."/>
            <person name="Aguilar M."/>
            <person name="Claverie J.M."/>
            <person name="Frickenhaus S."/>
            <person name="Gonzalez K."/>
            <person name="Herman E.K."/>
            <person name="Lin Y.C."/>
            <person name="Napier J."/>
            <person name="Ogata H."/>
            <person name="Sarno A.F."/>
            <person name="Shmutz J."/>
            <person name="Schroeder D."/>
            <person name="de Vargas C."/>
            <person name="Verret F."/>
            <person name="von Dassow P."/>
            <person name="Valentin K."/>
            <person name="Van de Peer Y."/>
            <person name="Wheeler G."/>
            <person name="Dacks J.B."/>
            <person name="Delwiche C.F."/>
            <person name="Dyhrman S.T."/>
            <person name="Glockner G."/>
            <person name="John U."/>
            <person name="Richards T."/>
            <person name="Worden A.Z."/>
            <person name="Zhang X."/>
            <person name="Grigoriev I.V."/>
            <person name="Allen A.E."/>
            <person name="Bidle K."/>
            <person name="Borodovsky M."/>
            <person name="Bowler C."/>
            <person name="Brownlee C."/>
            <person name="Cock J.M."/>
            <person name="Elias M."/>
            <person name="Gladyshev V.N."/>
            <person name="Groth M."/>
            <person name="Guda C."/>
            <person name="Hadaegh A."/>
            <person name="Iglesias-Rodriguez M.D."/>
            <person name="Jenkins J."/>
            <person name="Jones B.M."/>
            <person name="Lawson T."/>
            <person name="Leese F."/>
            <person name="Lindquist E."/>
            <person name="Lobanov A."/>
            <person name="Lomsadze A."/>
            <person name="Malik S.B."/>
            <person name="Marsh M.E."/>
            <person name="Mackinder L."/>
            <person name="Mock T."/>
            <person name="Mueller-Roeber B."/>
            <person name="Pagarete A."/>
            <person name="Parker M."/>
            <person name="Probert I."/>
            <person name="Quesneville H."/>
            <person name="Raines C."/>
            <person name="Rensing S.A."/>
            <person name="Riano-Pachon D.M."/>
            <person name="Richier S."/>
            <person name="Rokitta S."/>
            <person name="Shiraiwa Y."/>
            <person name="Soanes D.M."/>
            <person name="van der Giezen M."/>
            <person name="Wahlund T.M."/>
            <person name="Williams B."/>
            <person name="Wilson W."/>
            <person name="Wolfe G."/>
            <person name="Wurch L.L."/>
        </authorList>
    </citation>
    <scope>NUCLEOTIDE SEQUENCE</scope>
</reference>
<evidence type="ECO:0000256" key="5">
    <source>
        <dbReference type="SAM" id="MobiDB-lite"/>
    </source>
</evidence>
<evidence type="ECO:0000256" key="4">
    <source>
        <dbReference type="PROSITE-ProRule" id="PRU00322"/>
    </source>
</evidence>
<feature type="region of interest" description="Disordered" evidence="5">
    <location>
        <begin position="102"/>
        <end position="125"/>
    </location>
</feature>
<dbReference type="InterPro" id="IPR001876">
    <property type="entry name" value="Znf_RanBP2"/>
</dbReference>
<keyword evidence="1" id="KW-0479">Metal-binding</keyword>
<evidence type="ECO:0000313" key="7">
    <source>
        <dbReference type="EnsemblProtists" id="EOD04301"/>
    </source>
</evidence>
<evidence type="ECO:0000313" key="8">
    <source>
        <dbReference type="Proteomes" id="UP000013827"/>
    </source>
</evidence>
<dbReference type="HOGENOM" id="CLU_1144366_0_0_1"/>
<proteinExistence type="predicted"/>
<protein>
    <recommendedName>
        <fullName evidence="6">RanBP2-type domain-containing protein</fullName>
    </recommendedName>
</protein>
<dbReference type="GeneID" id="17250449"/>
<dbReference type="EnsemblProtists" id="EOD04301">
    <property type="protein sequence ID" value="EOD04301"/>
    <property type="gene ID" value="EMIHUDRAFT_250620"/>
</dbReference>
<evidence type="ECO:0000256" key="1">
    <source>
        <dbReference type="ARBA" id="ARBA00022723"/>
    </source>
</evidence>
<keyword evidence="8" id="KW-1185">Reference proteome</keyword>
<reference evidence="7" key="2">
    <citation type="submission" date="2024-10" db="UniProtKB">
        <authorList>
            <consortium name="EnsemblProtists"/>
        </authorList>
    </citation>
    <scope>IDENTIFICATION</scope>
</reference>
<keyword evidence="2 4" id="KW-0863">Zinc-finger</keyword>
<dbReference type="PROSITE" id="PS50199">
    <property type="entry name" value="ZF_RANBP2_2"/>
    <property type="match status" value="1"/>
</dbReference>
<name>A0A0D3HZ66_EMIH1</name>
<feature type="domain" description="RanBP2-type" evidence="6">
    <location>
        <begin position="2"/>
        <end position="31"/>
    </location>
</feature>
<evidence type="ECO:0000256" key="2">
    <source>
        <dbReference type="ARBA" id="ARBA00022771"/>
    </source>
</evidence>
<evidence type="ECO:0000256" key="3">
    <source>
        <dbReference type="ARBA" id="ARBA00022833"/>
    </source>
</evidence>
<feature type="compositionally biased region" description="Basic and acidic residues" evidence="5">
    <location>
        <begin position="173"/>
        <end position="193"/>
    </location>
</feature>
<dbReference type="Proteomes" id="UP000013827">
    <property type="component" value="Unassembled WGS sequence"/>
</dbReference>
<accession>A0A0D3HZ66</accession>
<dbReference type="InterPro" id="IPR036443">
    <property type="entry name" value="Znf_RanBP2_sf"/>
</dbReference>
<dbReference type="PaxDb" id="2903-EOD04301"/>